<evidence type="ECO:0008006" key="2">
    <source>
        <dbReference type="Google" id="ProtNLM"/>
    </source>
</evidence>
<dbReference type="AlphaFoldDB" id="A0A6C0F1W8"/>
<dbReference type="SUPFAM" id="SSF56112">
    <property type="entry name" value="Protein kinase-like (PK-like)"/>
    <property type="match status" value="1"/>
</dbReference>
<dbReference type="InterPro" id="IPR011009">
    <property type="entry name" value="Kinase-like_dom_sf"/>
</dbReference>
<accession>A0A6C0F1W8</accession>
<name>A0A6C0F1W8_9ZZZZ</name>
<organism evidence="1">
    <name type="scientific">viral metagenome</name>
    <dbReference type="NCBI Taxonomy" id="1070528"/>
    <lineage>
        <taxon>unclassified sequences</taxon>
        <taxon>metagenomes</taxon>
        <taxon>organismal metagenomes</taxon>
    </lineage>
</organism>
<dbReference type="EMBL" id="MN739022">
    <property type="protein sequence ID" value="QHT35546.1"/>
    <property type="molecule type" value="Genomic_DNA"/>
</dbReference>
<proteinExistence type="predicted"/>
<evidence type="ECO:0000313" key="1">
    <source>
        <dbReference type="EMBL" id="QHT35546.1"/>
    </source>
</evidence>
<protein>
    <recommendedName>
        <fullName evidence="2">Protein kinase domain-containing protein</fullName>
    </recommendedName>
</protein>
<sequence>MGKDLRTTSVQMKIHRVPKLDGTQWSMKSMQPFFPCLEKLFKTENVAGLHDYGVKLECPVEAVVDATHAKVLGQTVPIHRKTTMILSPFKTMRGDYGSFGVPKRTDVAADMHEKMQSPHTAAYVGAMTSIALSESGCEHFPKVYGVYAGIAGTHTIDISDDYEELTEKGWFADRIGKTFELKLRTAGHDAEFSHTRRARVAVDMAEEVELGEVVEVEAEHVDAPEQLEAEAYDMGGSSGSPEMEDDESDDDDVFEIESCACSDDTDDEEGEEEEPEPFAWATFTDVPVVTTIMEVCEGTFYDLVKEHPEEEKHVAWVAQMVFALAYAQRTFGFTHNDLHGNNVMYVKTNQTHCFYLHAGIAYKVPTFGYLIKIIDFDRAIVSLRLTGLKDPKTFMSSQFHKDEEAGGQYNVDPFYCNKHPHIAASSSFDLVRFATSVFWDMFPKGPKHDYSHQLFHLFLQWMKQTDGSSVMFRKKMDNHDRYHGFDLYKAIVRYCGDSAVPKKEIGRMTQYRATPSAAQLGDALVIEA</sequence>
<dbReference type="Gene3D" id="1.10.510.10">
    <property type="entry name" value="Transferase(Phosphotransferase) domain 1"/>
    <property type="match status" value="1"/>
</dbReference>
<reference evidence="1" key="1">
    <citation type="journal article" date="2020" name="Nature">
        <title>Giant virus diversity and host interactions through global metagenomics.</title>
        <authorList>
            <person name="Schulz F."/>
            <person name="Roux S."/>
            <person name="Paez-Espino D."/>
            <person name="Jungbluth S."/>
            <person name="Walsh D.A."/>
            <person name="Denef V.J."/>
            <person name="McMahon K.D."/>
            <person name="Konstantinidis K.T."/>
            <person name="Eloe-Fadrosh E.A."/>
            <person name="Kyrpides N.C."/>
            <person name="Woyke T."/>
        </authorList>
    </citation>
    <scope>NUCLEOTIDE SEQUENCE</scope>
    <source>
        <strain evidence="1">GVMAG-M-3300009180-45</strain>
    </source>
</reference>